<comment type="caution">
    <text evidence="2">The sequence shown here is derived from an EMBL/GenBank/DDBJ whole genome shotgun (WGS) entry which is preliminary data.</text>
</comment>
<dbReference type="InterPro" id="IPR011256">
    <property type="entry name" value="Reg_factor_effector_dom_sf"/>
</dbReference>
<gene>
    <name evidence="2" type="ORF">PCOR1329_LOCUS44659</name>
</gene>
<proteinExistence type="inferred from homology"/>
<dbReference type="Proteomes" id="UP001189429">
    <property type="component" value="Unassembled WGS sequence"/>
</dbReference>
<sequence length="350" mass="37241">QGRPGRTGVAAAPPAGAAAAADAAPWRGPLRTLLLSRSGARRLAALKQLQSVLEGASGSAFAEVEAHGEAISGRGSWRDRLRLRPLVGYRSACASLYRTMVRYVMPEQAGTSVEADVPDDEEASSEEQKARALSVVLRQLVGSSAWEVERAAAAGRGEEGDSSSDKWLARTPDLETPRFEVLQRDPAGVFEVRRYDPYSVVRTSAGAGGNGTKSFFALAGYIFGKANTAQEKMAMTTPVQTERDSGAMSFIMPSRYWGDELLQAAPPPSEDASVELVAVPEEVVAVTVFGGYARSGVVAAKTQALIDAVAAAEGVEVVDAGRTRLMQYNDPFTVPWKRRNEVSVPVRLGA</sequence>
<evidence type="ECO:0000313" key="2">
    <source>
        <dbReference type="EMBL" id="CAK0853053.1"/>
    </source>
</evidence>
<dbReference type="PANTHER" id="PTHR11220:SF58">
    <property type="entry name" value="SOUL HEME-BINDING FAMILY PROTEIN"/>
    <property type="match status" value="1"/>
</dbReference>
<dbReference type="EMBL" id="CAUYUJ010015370">
    <property type="protein sequence ID" value="CAK0853053.1"/>
    <property type="molecule type" value="Genomic_DNA"/>
</dbReference>
<keyword evidence="3" id="KW-1185">Reference proteome</keyword>
<organism evidence="2 3">
    <name type="scientific">Prorocentrum cordatum</name>
    <dbReference type="NCBI Taxonomy" id="2364126"/>
    <lineage>
        <taxon>Eukaryota</taxon>
        <taxon>Sar</taxon>
        <taxon>Alveolata</taxon>
        <taxon>Dinophyceae</taxon>
        <taxon>Prorocentrales</taxon>
        <taxon>Prorocentraceae</taxon>
        <taxon>Prorocentrum</taxon>
    </lineage>
</organism>
<accession>A0ABN9U600</accession>
<comment type="similarity">
    <text evidence="1">Belongs to the HEBP family.</text>
</comment>
<evidence type="ECO:0000256" key="1">
    <source>
        <dbReference type="ARBA" id="ARBA00009817"/>
    </source>
</evidence>
<dbReference type="SUPFAM" id="SSF55136">
    <property type="entry name" value="Probable bacterial effector-binding domain"/>
    <property type="match status" value="1"/>
</dbReference>
<dbReference type="Gene3D" id="3.20.80.10">
    <property type="entry name" value="Regulatory factor, effector binding domain"/>
    <property type="match status" value="1"/>
</dbReference>
<dbReference type="InterPro" id="IPR006917">
    <property type="entry name" value="SOUL_heme-bd"/>
</dbReference>
<feature type="non-terminal residue" evidence="2">
    <location>
        <position position="1"/>
    </location>
</feature>
<dbReference type="PANTHER" id="PTHR11220">
    <property type="entry name" value="HEME-BINDING PROTEIN-RELATED"/>
    <property type="match status" value="1"/>
</dbReference>
<name>A0ABN9U600_9DINO</name>
<dbReference type="Pfam" id="PF04832">
    <property type="entry name" value="SOUL"/>
    <property type="match status" value="1"/>
</dbReference>
<reference evidence="2" key="1">
    <citation type="submission" date="2023-10" db="EMBL/GenBank/DDBJ databases">
        <authorList>
            <person name="Chen Y."/>
            <person name="Shah S."/>
            <person name="Dougan E. K."/>
            <person name="Thang M."/>
            <person name="Chan C."/>
        </authorList>
    </citation>
    <scope>NUCLEOTIDE SEQUENCE [LARGE SCALE GENOMIC DNA]</scope>
</reference>
<evidence type="ECO:0000313" key="3">
    <source>
        <dbReference type="Proteomes" id="UP001189429"/>
    </source>
</evidence>
<evidence type="ECO:0008006" key="4">
    <source>
        <dbReference type="Google" id="ProtNLM"/>
    </source>
</evidence>
<protein>
    <recommendedName>
        <fullName evidence="4">Heme-binding-like protein</fullName>
    </recommendedName>
</protein>